<keyword evidence="1" id="KW-0812">Transmembrane</keyword>
<keyword evidence="1" id="KW-1133">Transmembrane helix</keyword>
<dbReference type="EMBL" id="JADOXO010000113">
    <property type="protein sequence ID" value="KAF9813045.1"/>
    <property type="molecule type" value="Genomic_DNA"/>
</dbReference>
<keyword evidence="1" id="KW-0472">Membrane</keyword>
<sequence>MSAVTAARAFVVSGRNWYIVAFMWLLGLIPAAMNFVRPLRPGIVSRMSNLVSDIMVVGVTWYYVRHGKSAKLQSICDFWIVRPDLLTVTIHDGELLILFLDITRSLIWLSLEGTLYFLMSSILISRFLLHIREAADRASNTDAMQSYVCTESESDRHTWLSTTDFALHSSDDTGDVDVDEHPGFDSVPRDGVGGSHKNIDMGLDVSIGIDRQAY</sequence>
<accession>A0A8H7U1R3</accession>
<name>A0A8H7U1R3_9APHY</name>
<organism evidence="2 3">
    <name type="scientific">Rhodonia placenta</name>
    <dbReference type="NCBI Taxonomy" id="104341"/>
    <lineage>
        <taxon>Eukaryota</taxon>
        <taxon>Fungi</taxon>
        <taxon>Dikarya</taxon>
        <taxon>Basidiomycota</taxon>
        <taxon>Agaricomycotina</taxon>
        <taxon>Agaricomycetes</taxon>
        <taxon>Polyporales</taxon>
        <taxon>Adustoporiaceae</taxon>
        <taxon>Rhodonia</taxon>
    </lineage>
</organism>
<evidence type="ECO:0000256" key="1">
    <source>
        <dbReference type="SAM" id="Phobius"/>
    </source>
</evidence>
<dbReference type="AlphaFoldDB" id="A0A8H7U1R3"/>
<comment type="caution">
    <text evidence="2">The sequence shown here is derived from an EMBL/GenBank/DDBJ whole genome shotgun (WGS) entry which is preliminary data.</text>
</comment>
<protein>
    <submittedName>
        <fullName evidence="2">Uncharacterized protein</fullName>
    </submittedName>
</protein>
<gene>
    <name evidence="2" type="ORF">IEO21_05781</name>
</gene>
<feature type="transmembrane region" description="Helical" evidence="1">
    <location>
        <begin position="106"/>
        <end position="129"/>
    </location>
</feature>
<feature type="transmembrane region" description="Helical" evidence="1">
    <location>
        <begin position="17"/>
        <end position="36"/>
    </location>
</feature>
<evidence type="ECO:0000313" key="3">
    <source>
        <dbReference type="Proteomes" id="UP000639403"/>
    </source>
</evidence>
<reference evidence="2" key="1">
    <citation type="submission" date="2020-11" db="EMBL/GenBank/DDBJ databases">
        <authorList>
            <person name="Koelle M."/>
            <person name="Horta M.A.C."/>
            <person name="Nowrousian M."/>
            <person name="Ohm R.A."/>
            <person name="Benz P."/>
            <person name="Pilgard A."/>
        </authorList>
    </citation>
    <scope>NUCLEOTIDE SEQUENCE</scope>
    <source>
        <strain evidence="2">FPRL280</strain>
    </source>
</reference>
<evidence type="ECO:0000313" key="2">
    <source>
        <dbReference type="EMBL" id="KAF9813045.1"/>
    </source>
</evidence>
<feature type="transmembrane region" description="Helical" evidence="1">
    <location>
        <begin position="43"/>
        <end position="64"/>
    </location>
</feature>
<reference evidence="2" key="2">
    <citation type="journal article" name="Front. Microbiol.">
        <title>Degradative Capacity of Two Strains of Rhodonia placenta: From Phenotype to Genotype.</title>
        <authorList>
            <person name="Kolle M."/>
            <person name="Horta M.A.C."/>
            <person name="Nowrousian M."/>
            <person name="Ohm R.A."/>
            <person name="Benz J.P."/>
            <person name="Pilgard A."/>
        </authorList>
    </citation>
    <scope>NUCLEOTIDE SEQUENCE</scope>
    <source>
        <strain evidence="2">FPRL280</strain>
    </source>
</reference>
<proteinExistence type="predicted"/>
<dbReference type="Proteomes" id="UP000639403">
    <property type="component" value="Unassembled WGS sequence"/>
</dbReference>